<organism evidence="1 2">
    <name type="scientific">Pleurodeles waltl</name>
    <name type="common">Iberian ribbed newt</name>
    <dbReference type="NCBI Taxonomy" id="8319"/>
    <lineage>
        <taxon>Eukaryota</taxon>
        <taxon>Metazoa</taxon>
        <taxon>Chordata</taxon>
        <taxon>Craniata</taxon>
        <taxon>Vertebrata</taxon>
        <taxon>Euteleostomi</taxon>
        <taxon>Amphibia</taxon>
        <taxon>Batrachia</taxon>
        <taxon>Caudata</taxon>
        <taxon>Salamandroidea</taxon>
        <taxon>Salamandridae</taxon>
        <taxon>Pleurodelinae</taxon>
        <taxon>Pleurodeles</taxon>
    </lineage>
</organism>
<dbReference type="EMBL" id="JANPWB010000011">
    <property type="protein sequence ID" value="KAJ1129818.1"/>
    <property type="molecule type" value="Genomic_DNA"/>
</dbReference>
<accession>A0AAV7PNK1</accession>
<sequence length="153" mass="16992">MDRGTTTTTIVCGRKATYTQCLHPEAHKVTALEPLHGTHDSRARGLTTTSILCDMMATDTQHLRPELHKLTALIPLCRTHDSRAEGLRVYNNHCSVHRRAAYIQCLPPEPHKETALVPLPGMHLGMCPDKDWANSGPICTRPWPTEAKPGPLF</sequence>
<evidence type="ECO:0000313" key="1">
    <source>
        <dbReference type="EMBL" id="KAJ1129818.1"/>
    </source>
</evidence>
<protein>
    <submittedName>
        <fullName evidence="1">Uncharacterized protein</fullName>
    </submittedName>
</protein>
<gene>
    <name evidence="1" type="ORF">NDU88_008183</name>
</gene>
<comment type="caution">
    <text evidence="1">The sequence shown here is derived from an EMBL/GenBank/DDBJ whole genome shotgun (WGS) entry which is preliminary data.</text>
</comment>
<reference evidence="1" key="1">
    <citation type="journal article" date="2022" name="bioRxiv">
        <title>Sequencing and chromosome-scale assembly of the giantPleurodeles waltlgenome.</title>
        <authorList>
            <person name="Brown T."/>
            <person name="Elewa A."/>
            <person name="Iarovenko S."/>
            <person name="Subramanian E."/>
            <person name="Araus A.J."/>
            <person name="Petzold A."/>
            <person name="Susuki M."/>
            <person name="Suzuki K.-i.T."/>
            <person name="Hayashi T."/>
            <person name="Toyoda A."/>
            <person name="Oliveira C."/>
            <person name="Osipova E."/>
            <person name="Leigh N.D."/>
            <person name="Simon A."/>
            <person name="Yun M.H."/>
        </authorList>
    </citation>
    <scope>NUCLEOTIDE SEQUENCE</scope>
    <source>
        <strain evidence="1">20211129_DDA</strain>
        <tissue evidence="1">Liver</tissue>
    </source>
</reference>
<proteinExistence type="predicted"/>
<keyword evidence="2" id="KW-1185">Reference proteome</keyword>
<dbReference type="AlphaFoldDB" id="A0AAV7PNK1"/>
<evidence type="ECO:0000313" key="2">
    <source>
        <dbReference type="Proteomes" id="UP001066276"/>
    </source>
</evidence>
<dbReference type="Proteomes" id="UP001066276">
    <property type="component" value="Chromosome 7"/>
</dbReference>
<name>A0AAV7PNK1_PLEWA</name>